<keyword evidence="5" id="KW-0598">Phosphotransferase system</keyword>
<evidence type="ECO:0000313" key="11">
    <source>
        <dbReference type="Proteomes" id="UP000434036"/>
    </source>
</evidence>
<evidence type="ECO:0008006" key="12">
    <source>
        <dbReference type="Google" id="ProtNLM"/>
    </source>
</evidence>
<evidence type="ECO:0000256" key="4">
    <source>
        <dbReference type="ARBA" id="ARBA00022597"/>
    </source>
</evidence>
<evidence type="ECO:0000256" key="6">
    <source>
        <dbReference type="ARBA" id="ARBA00022692"/>
    </source>
</evidence>
<keyword evidence="3" id="KW-1003">Cell membrane</keyword>
<name>A0A6N8U536_9FIRM</name>
<keyword evidence="7 9" id="KW-1133">Transmembrane helix</keyword>
<keyword evidence="11" id="KW-1185">Reference proteome</keyword>
<feature type="transmembrane region" description="Helical" evidence="9">
    <location>
        <begin position="6"/>
        <end position="25"/>
    </location>
</feature>
<reference evidence="10 11" key="1">
    <citation type="submission" date="2019-12" db="EMBL/GenBank/DDBJ databases">
        <authorList>
            <person name="Yang R."/>
        </authorList>
    </citation>
    <scope>NUCLEOTIDE SEQUENCE [LARGE SCALE GENOMIC DNA]</scope>
    <source>
        <strain evidence="10 11">DONG20-135</strain>
    </source>
</reference>
<keyword evidence="6 9" id="KW-0812">Transmembrane</keyword>
<evidence type="ECO:0000256" key="2">
    <source>
        <dbReference type="ARBA" id="ARBA00022448"/>
    </source>
</evidence>
<dbReference type="PROSITE" id="PS51106">
    <property type="entry name" value="PTS_EIIC_TYPE_4"/>
    <property type="match status" value="1"/>
</dbReference>
<evidence type="ECO:0000256" key="5">
    <source>
        <dbReference type="ARBA" id="ARBA00022683"/>
    </source>
</evidence>
<evidence type="ECO:0000313" key="10">
    <source>
        <dbReference type="EMBL" id="MXQ73306.1"/>
    </source>
</evidence>
<dbReference type="InterPro" id="IPR004700">
    <property type="entry name" value="PTS_IIC_man"/>
</dbReference>
<gene>
    <name evidence="10" type="ORF">GSF08_05070</name>
</gene>
<feature type="transmembrane region" description="Helical" evidence="9">
    <location>
        <begin position="144"/>
        <end position="163"/>
    </location>
</feature>
<accession>A0A6N8U536</accession>
<keyword evidence="8 9" id="KW-0472">Membrane</keyword>
<dbReference type="GO" id="GO:0005886">
    <property type="term" value="C:plasma membrane"/>
    <property type="evidence" value="ECO:0007669"/>
    <property type="project" value="UniProtKB-SubCell"/>
</dbReference>
<dbReference type="GO" id="GO:0009401">
    <property type="term" value="P:phosphoenolpyruvate-dependent sugar phosphotransferase system"/>
    <property type="evidence" value="ECO:0007669"/>
    <property type="project" value="UniProtKB-KW"/>
</dbReference>
<comment type="subcellular location">
    <subcellularLocation>
        <location evidence="1">Cell membrane</location>
        <topology evidence="1">Multi-pass membrane protein</topology>
    </subcellularLocation>
</comment>
<dbReference type="RefSeq" id="WP_160624766.1">
    <property type="nucleotide sequence ID" value="NZ_WUUQ01000002.1"/>
</dbReference>
<proteinExistence type="predicted"/>
<comment type="caution">
    <text evidence="10">The sequence shown here is derived from an EMBL/GenBank/DDBJ whole genome shotgun (WGS) entry which is preliminary data.</text>
</comment>
<dbReference type="EMBL" id="WUUQ01000002">
    <property type="protein sequence ID" value="MXQ73306.1"/>
    <property type="molecule type" value="Genomic_DNA"/>
</dbReference>
<evidence type="ECO:0000256" key="9">
    <source>
        <dbReference type="SAM" id="Phobius"/>
    </source>
</evidence>
<dbReference type="AlphaFoldDB" id="A0A6N8U536"/>
<protein>
    <recommendedName>
        <fullName evidence="12">PTS sugar transporter subunit IIC</fullName>
    </recommendedName>
</protein>
<keyword evidence="4" id="KW-0762">Sugar transport</keyword>
<feature type="transmembrane region" description="Helical" evidence="9">
    <location>
        <begin position="183"/>
        <end position="201"/>
    </location>
</feature>
<dbReference type="Pfam" id="PF03609">
    <property type="entry name" value="EII-Sor"/>
    <property type="match status" value="1"/>
</dbReference>
<evidence type="ECO:0000256" key="3">
    <source>
        <dbReference type="ARBA" id="ARBA00022475"/>
    </source>
</evidence>
<reference evidence="10 11" key="2">
    <citation type="submission" date="2020-01" db="EMBL/GenBank/DDBJ databases">
        <title>Clostridiaceae sp. nov. isolated from the gut of human by culturomics.</title>
        <authorList>
            <person name="Chang Y."/>
        </authorList>
    </citation>
    <scope>NUCLEOTIDE SEQUENCE [LARGE SCALE GENOMIC DNA]</scope>
    <source>
        <strain evidence="10 11">DONG20-135</strain>
    </source>
</reference>
<sequence>MNNLGLALLVGVVAGLLEWDIYGGIHLKAARPIITGTVMGLALGDLETGLYVGGTLELVYLGNITVGAAIPPDATCGTAIATALCIISGLDREAAVALALPVAVCAQMLQMFMWTLNGGFMHKADAYAAEGDIDKLCRLQIGGCIMFFFQGFIPAFLAIFLGADAVSTLVNNMPDWINTWLKVAGGMMPALGFAMLFVMMYKKKLLPYFIAGFVIAAAFGGTLISIGVLGMAAALLYVNSMDEKTERRRGRAGN</sequence>
<keyword evidence="2" id="KW-0813">Transport</keyword>
<organism evidence="10 11">
    <name type="scientific">Copranaerobaculum intestinale</name>
    <dbReference type="NCBI Taxonomy" id="2692629"/>
    <lineage>
        <taxon>Bacteria</taxon>
        <taxon>Bacillati</taxon>
        <taxon>Bacillota</taxon>
        <taxon>Erysipelotrichia</taxon>
        <taxon>Erysipelotrichales</taxon>
        <taxon>Erysipelotrichaceae</taxon>
        <taxon>Copranaerobaculum</taxon>
    </lineage>
</organism>
<evidence type="ECO:0000256" key="8">
    <source>
        <dbReference type="ARBA" id="ARBA00023136"/>
    </source>
</evidence>
<dbReference type="Proteomes" id="UP000434036">
    <property type="component" value="Unassembled WGS sequence"/>
</dbReference>
<dbReference type="PANTHER" id="PTHR32502:SF8">
    <property type="entry name" value="N-ACETYLGALACTOSAMINE PERMEASE IIC COMPONENT 1"/>
    <property type="match status" value="1"/>
</dbReference>
<dbReference type="InterPro" id="IPR050303">
    <property type="entry name" value="GatZ_KbaZ_carbometab"/>
</dbReference>
<evidence type="ECO:0000256" key="1">
    <source>
        <dbReference type="ARBA" id="ARBA00004651"/>
    </source>
</evidence>
<feature type="transmembrane region" description="Helical" evidence="9">
    <location>
        <begin position="208"/>
        <end position="238"/>
    </location>
</feature>
<evidence type="ECO:0000256" key="7">
    <source>
        <dbReference type="ARBA" id="ARBA00022989"/>
    </source>
</evidence>
<dbReference type="PANTHER" id="PTHR32502">
    <property type="entry name" value="N-ACETYLGALACTOSAMINE PERMEASE II COMPONENT-RELATED"/>
    <property type="match status" value="1"/>
</dbReference>